<evidence type="ECO:0000256" key="2">
    <source>
        <dbReference type="ARBA" id="ARBA00022475"/>
    </source>
</evidence>
<dbReference type="AlphaFoldDB" id="A0A0U2VTY3"/>
<dbReference type="PATRIC" id="fig|162209.4.peg.2779"/>
<evidence type="ECO:0000256" key="5">
    <source>
        <dbReference type="ARBA" id="ARBA00023136"/>
    </source>
</evidence>
<accession>A0A0U2VTY3</accession>
<evidence type="ECO:0000256" key="3">
    <source>
        <dbReference type="ARBA" id="ARBA00022692"/>
    </source>
</evidence>
<evidence type="ECO:0000256" key="4">
    <source>
        <dbReference type="ARBA" id="ARBA00022989"/>
    </source>
</evidence>
<keyword evidence="2" id="KW-1003">Cell membrane</keyword>
<dbReference type="CDD" id="cd06581">
    <property type="entry name" value="TM_PBP1_LivM_like"/>
    <property type="match status" value="1"/>
</dbReference>
<dbReference type="PANTHER" id="PTHR30482">
    <property type="entry name" value="HIGH-AFFINITY BRANCHED-CHAIN AMINO ACID TRANSPORT SYSTEM PERMEASE"/>
    <property type="match status" value="1"/>
</dbReference>
<dbReference type="KEGG" id="pnp:IJ22_26100"/>
<evidence type="ECO:0000313" key="7">
    <source>
        <dbReference type="Proteomes" id="UP000061660"/>
    </source>
</evidence>
<dbReference type="InterPro" id="IPR001851">
    <property type="entry name" value="ABC_transp_permease"/>
</dbReference>
<name>A0A0U2VTY3_9BACL</name>
<organism evidence="6 7">
    <name type="scientific">Paenibacillus naphthalenovorans</name>
    <dbReference type="NCBI Taxonomy" id="162209"/>
    <lineage>
        <taxon>Bacteria</taxon>
        <taxon>Bacillati</taxon>
        <taxon>Bacillota</taxon>
        <taxon>Bacilli</taxon>
        <taxon>Bacillales</taxon>
        <taxon>Paenibacillaceae</taxon>
        <taxon>Paenibacillus</taxon>
    </lineage>
</organism>
<evidence type="ECO:0000256" key="1">
    <source>
        <dbReference type="ARBA" id="ARBA00004651"/>
    </source>
</evidence>
<evidence type="ECO:0000313" key="6">
    <source>
        <dbReference type="EMBL" id="ALS22983.1"/>
    </source>
</evidence>
<keyword evidence="4" id="KW-1133">Transmembrane helix</keyword>
<proteinExistence type="predicted"/>
<keyword evidence="7" id="KW-1185">Reference proteome</keyword>
<dbReference type="GO" id="GO:0005886">
    <property type="term" value="C:plasma membrane"/>
    <property type="evidence" value="ECO:0007669"/>
    <property type="project" value="UniProtKB-SubCell"/>
</dbReference>
<dbReference type="PANTHER" id="PTHR30482:SF10">
    <property type="entry name" value="HIGH-AFFINITY BRANCHED-CHAIN AMINO ACID TRANSPORT PROTEIN BRAE"/>
    <property type="match status" value="1"/>
</dbReference>
<dbReference type="InterPro" id="IPR043428">
    <property type="entry name" value="LivM-like"/>
</dbReference>
<dbReference type="RefSeq" id="WP_062409059.1">
    <property type="nucleotide sequence ID" value="NZ_BJCS01000004.1"/>
</dbReference>
<keyword evidence="5" id="KW-0472">Membrane</keyword>
<dbReference type="EMBL" id="CP013652">
    <property type="protein sequence ID" value="ALS22983.1"/>
    <property type="molecule type" value="Genomic_DNA"/>
</dbReference>
<keyword evidence="3" id="KW-0812">Transmembrane</keyword>
<reference evidence="7" key="1">
    <citation type="submission" date="2015-12" db="EMBL/GenBank/DDBJ databases">
        <title>Complete genome sequences of two moderately thermophilic Paenibacillus species.</title>
        <authorList>
            <person name="Butler R.III."/>
            <person name="Wang J."/>
            <person name="Stark B.C."/>
            <person name="Pombert J.-F."/>
        </authorList>
    </citation>
    <scope>NUCLEOTIDE SEQUENCE [LARGE SCALE GENOMIC DNA]</scope>
    <source>
        <strain evidence="7">32O-Y</strain>
    </source>
</reference>
<comment type="subcellular location">
    <subcellularLocation>
        <location evidence="1">Cell membrane</location>
        <topology evidence="1">Multi-pass membrane protein</topology>
    </subcellularLocation>
</comment>
<sequence length="331" mass="35952">MTKKWVSWDLACLVLFISIAPFLLGESYFFETVNIAGIYAIAVIGLNLILGYAGLIALGHAGFFGLGAYVSAYLSIHLNVHPFLSILLSCILIAMFTFLIAFPLLRLSGYFLALGTLGLGVVLFTLINSGGEITGGPNGLANIPGFSIGSYQFHSFHDHFYLIWITVLIIFILTKNLANSREGRAMKAIHSDEGAAASFGVNVFRFKMKVFVLGCTLGALAGGYYAHYMVFISPDIVSMHNSINMLIMGFLGGLGSYLGPITGTFVFQIIPQISALMEDYEILIKGIIFLLVVLFLPGGVQSAIDKVSLSLKGRKTTPKENRVYQESMGKE</sequence>
<dbReference type="GO" id="GO:0015658">
    <property type="term" value="F:branched-chain amino acid transmembrane transporter activity"/>
    <property type="evidence" value="ECO:0007669"/>
    <property type="project" value="InterPro"/>
</dbReference>
<dbReference type="OrthoDB" id="9789927at2"/>
<reference evidence="6 7" key="2">
    <citation type="journal article" date="2016" name="Genome Announc.">
        <title>Complete Genome Sequences of Two Interactive Moderate Thermophiles, Paenibacillus napthalenovorans 32O-Y and Paenibacillus sp. 32O-W.</title>
        <authorList>
            <person name="Butler R.R.III."/>
            <person name="Wang J."/>
            <person name="Stark B.C."/>
            <person name="Pombert J.F."/>
        </authorList>
    </citation>
    <scope>NUCLEOTIDE SEQUENCE [LARGE SCALE GENOMIC DNA]</scope>
    <source>
        <strain evidence="6 7">32O-Y</strain>
    </source>
</reference>
<dbReference type="Pfam" id="PF02653">
    <property type="entry name" value="BPD_transp_2"/>
    <property type="match status" value="1"/>
</dbReference>
<dbReference type="STRING" id="162209.IJ22_26100"/>
<dbReference type="Proteomes" id="UP000061660">
    <property type="component" value="Chromosome"/>
</dbReference>
<gene>
    <name evidence="6" type="ORF">IJ22_26100</name>
</gene>
<protein>
    <submittedName>
        <fullName evidence="6">ABC transporter</fullName>
    </submittedName>
</protein>